<comment type="caution">
    <text evidence="11">The sequence shown here is derived from an EMBL/GenBank/DDBJ whole genome shotgun (WGS) entry which is preliminary data.</text>
</comment>
<sequence>MNFTDRLHETGKALWHKSMVHPFIKELQSGELPIATFKFYLLQDRYYLREFSKLHELIAAKTDNQEVKEFLLAGAQDLKDVEISVRGHFFEELNITASEIAETPVAPTAYNYVNHMHMTLNRSGVKPAVAALLPCYWLYQEIGQKMAEKGSPVSYYQEWIDTYDGEWYGANVAKMLHLTNSLAESATNEELEQMQTAFVRSSYYELQFWQMAYEKQDWK</sequence>
<feature type="domain" description="Thiaminase-2/PQQC" evidence="10">
    <location>
        <begin position="12"/>
        <end position="214"/>
    </location>
</feature>
<dbReference type="EC" id="3.5.99.2" evidence="5 9"/>
<dbReference type="AlphaFoldDB" id="A0A0F4L759"/>
<dbReference type="GO" id="GO:0050334">
    <property type="term" value="F:thiaminase activity"/>
    <property type="evidence" value="ECO:0007669"/>
    <property type="project" value="UniProtKB-EC"/>
</dbReference>
<name>A0A0F4L759_9LACO</name>
<dbReference type="STRING" id="1218493.JF76_18100"/>
<keyword evidence="7 9" id="KW-0784">Thiamine biosynthesis</keyword>
<evidence type="ECO:0000313" key="11">
    <source>
        <dbReference type="EMBL" id="KJY54103.1"/>
    </source>
</evidence>
<evidence type="ECO:0000256" key="1">
    <source>
        <dbReference type="ARBA" id="ARBA00001881"/>
    </source>
</evidence>
<reference evidence="11 12" key="1">
    <citation type="submission" date="2014-12" db="EMBL/GenBank/DDBJ databases">
        <title>Comparative genomics of the lactic acid bacteria isolated from the honey bee gut.</title>
        <authorList>
            <person name="Ellegaard K.M."/>
            <person name="Tamarit D."/>
            <person name="Javelind E."/>
            <person name="Olofsson T."/>
            <person name="Andersson S.G."/>
            <person name="Vasquez A."/>
        </authorList>
    </citation>
    <scope>NUCLEOTIDE SEQUENCE [LARGE SCALE GENOMIC DNA]</scope>
    <source>
        <strain evidence="11 12">Biut2</strain>
    </source>
</reference>
<evidence type="ECO:0000256" key="5">
    <source>
        <dbReference type="ARBA" id="ARBA00012684"/>
    </source>
</evidence>
<accession>A0A0F4L759</accession>
<comment type="pathway">
    <text evidence="2 9">Cofactor biosynthesis; thiamine diphosphate biosynthesis.</text>
</comment>
<comment type="catalytic activity">
    <reaction evidence="8 9">
        <text>thiamine + H2O = 5-(2-hydroxyethyl)-4-methylthiazole + 4-amino-5-hydroxymethyl-2-methylpyrimidine + H(+)</text>
        <dbReference type="Rhea" id="RHEA:17509"/>
        <dbReference type="ChEBI" id="CHEBI:15377"/>
        <dbReference type="ChEBI" id="CHEBI:15378"/>
        <dbReference type="ChEBI" id="CHEBI:16892"/>
        <dbReference type="ChEBI" id="CHEBI:17957"/>
        <dbReference type="ChEBI" id="CHEBI:18385"/>
        <dbReference type="EC" id="3.5.99.2"/>
    </reaction>
</comment>
<dbReference type="PATRIC" id="fig|1218493.3.peg.1898"/>
<dbReference type="EMBL" id="JXBY01000029">
    <property type="protein sequence ID" value="KJY54103.1"/>
    <property type="molecule type" value="Genomic_DNA"/>
</dbReference>
<evidence type="ECO:0000256" key="3">
    <source>
        <dbReference type="ARBA" id="ARBA00010264"/>
    </source>
</evidence>
<dbReference type="NCBIfam" id="TIGR04306">
    <property type="entry name" value="salvage_TenA"/>
    <property type="match status" value="1"/>
</dbReference>
<dbReference type="Pfam" id="PF03070">
    <property type="entry name" value="TENA_THI-4"/>
    <property type="match status" value="1"/>
</dbReference>
<evidence type="ECO:0000256" key="4">
    <source>
        <dbReference type="ARBA" id="ARBA00011881"/>
    </source>
</evidence>
<evidence type="ECO:0000256" key="7">
    <source>
        <dbReference type="ARBA" id="ARBA00022977"/>
    </source>
</evidence>
<dbReference type="InterPro" id="IPR016084">
    <property type="entry name" value="Haem_Oase-like_multi-hlx"/>
</dbReference>
<dbReference type="SUPFAM" id="SSF48613">
    <property type="entry name" value="Heme oxygenase-like"/>
    <property type="match status" value="1"/>
</dbReference>
<proteinExistence type="inferred from homology"/>
<dbReference type="Gene3D" id="1.20.910.10">
    <property type="entry name" value="Heme oxygenase-like"/>
    <property type="match status" value="1"/>
</dbReference>
<dbReference type="PANTHER" id="PTHR43198">
    <property type="entry name" value="BIFUNCTIONAL TH2 PROTEIN"/>
    <property type="match status" value="1"/>
</dbReference>
<evidence type="ECO:0000259" key="10">
    <source>
        <dbReference type="Pfam" id="PF03070"/>
    </source>
</evidence>
<organism evidence="11 12">
    <name type="scientific">Lactobacillus kullabergensis</name>
    <dbReference type="NCBI Taxonomy" id="1218493"/>
    <lineage>
        <taxon>Bacteria</taxon>
        <taxon>Bacillati</taxon>
        <taxon>Bacillota</taxon>
        <taxon>Bacilli</taxon>
        <taxon>Lactobacillales</taxon>
        <taxon>Lactobacillaceae</taxon>
        <taxon>Lactobacillus</taxon>
    </lineage>
</organism>
<evidence type="ECO:0000256" key="9">
    <source>
        <dbReference type="RuleBase" id="RU363093"/>
    </source>
</evidence>
<comment type="catalytic activity">
    <reaction evidence="1 9">
        <text>4-amino-5-aminomethyl-2-methylpyrimidine + H2O = 4-amino-5-hydroxymethyl-2-methylpyrimidine + NH4(+)</text>
        <dbReference type="Rhea" id="RHEA:31799"/>
        <dbReference type="ChEBI" id="CHEBI:15377"/>
        <dbReference type="ChEBI" id="CHEBI:16892"/>
        <dbReference type="ChEBI" id="CHEBI:28938"/>
        <dbReference type="ChEBI" id="CHEBI:63416"/>
        <dbReference type="EC" id="3.5.99.2"/>
    </reaction>
</comment>
<dbReference type="HOGENOM" id="CLU_077537_3_0_9"/>
<dbReference type="GO" id="GO:0009228">
    <property type="term" value="P:thiamine biosynthetic process"/>
    <property type="evidence" value="ECO:0007669"/>
    <property type="project" value="UniProtKB-KW"/>
</dbReference>
<dbReference type="UniPathway" id="UPA00060"/>
<evidence type="ECO:0000256" key="8">
    <source>
        <dbReference type="ARBA" id="ARBA00048337"/>
    </source>
</evidence>
<gene>
    <name evidence="11" type="ORF">JF76_18100</name>
</gene>
<dbReference type="PANTHER" id="PTHR43198:SF2">
    <property type="entry name" value="SI:CH1073-67J19.1-RELATED"/>
    <property type="match status" value="1"/>
</dbReference>
<dbReference type="GO" id="GO:0005829">
    <property type="term" value="C:cytosol"/>
    <property type="evidence" value="ECO:0007669"/>
    <property type="project" value="TreeGrafter"/>
</dbReference>
<dbReference type="RefSeq" id="WP_045928760.1">
    <property type="nucleotide sequence ID" value="NZ_JBHSZS010000027.1"/>
</dbReference>
<dbReference type="Proteomes" id="UP000033533">
    <property type="component" value="Unassembled WGS sequence"/>
</dbReference>
<dbReference type="GO" id="GO:0009229">
    <property type="term" value="P:thiamine diphosphate biosynthetic process"/>
    <property type="evidence" value="ECO:0007669"/>
    <property type="project" value="UniProtKB-UniPathway"/>
</dbReference>
<dbReference type="CDD" id="cd19364">
    <property type="entry name" value="TenA_C_BsTenA-like"/>
    <property type="match status" value="1"/>
</dbReference>
<comment type="subunit">
    <text evidence="4">Homotetramer.</text>
</comment>
<comment type="similarity">
    <text evidence="3 9">Belongs to the TenA family.</text>
</comment>
<evidence type="ECO:0000256" key="6">
    <source>
        <dbReference type="ARBA" id="ARBA00013647"/>
    </source>
</evidence>
<keyword evidence="9" id="KW-0378">Hydrolase</keyword>
<dbReference type="InterPro" id="IPR050967">
    <property type="entry name" value="Thiamine_Salvage_TenA"/>
</dbReference>
<comment type="function">
    <text evidence="9">Catalyzes an amino-pyrimidine hydrolysis reaction at the C5' of the pyrimidine moiety of thiamine compounds, a reaction that is part of a thiamine salvage pathway.</text>
</comment>
<dbReference type="InterPro" id="IPR004305">
    <property type="entry name" value="Thiaminase-2/PQQC"/>
</dbReference>
<protein>
    <recommendedName>
        <fullName evidence="6 9">Aminopyrimidine aminohydrolase</fullName>
        <ecNumber evidence="5 9">3.5.99.2</ecNumber>
    </recommendedName>
</protein>
<evidence type="ECO:0000313" key="12">
    <source>
        <dbReference type="Proteomes" id="UP000033533"/>
    </source>
</evidence>
<dbReference type="InterPro" id="IPR027574">
    <property type="entry name" value="Thiaminase_II"/>
</dbReference>
<evidence type="ECO:0000256" key="2">
    <source>
        <dbReference type="ARBA" id="ARBA00004948"/>
    </source>
</evidence>